<dbReference type="EMBL" id="JARTFS010000020">
    <property type="protein sequence ID" value="MED4403939.1"/>
    <property type="molecule type" value="Genomic_DNA"/>
</dbReference>
<reference evidence="1 2" key="1">
    <citation type="submission" date="2023-03" db="EMBL/GenBank/DDBJ databases">
        <title>Bacillus Genome Sequencing.</title>
        <authorList>
            <person name="Dunlap C."/>
        </authorList>
    </citation>
    <scope>NUCLEOTIDE SEQUENCE [LARGE SCALE GENOMIC DNA]</scope>
    <source>
        <strain evidence="1 2">NRS-1717</strain>
    </source>
</reference>
<proteinExistence type="predicted"/>
<accession>A0ABU6P3L1</accession>
<dbReference type="Proteomes" id="UP001342826">
    <property type="component" value="Unassembled WGS sequence"/>
</dbReference>
<dbReference type="RefSeq" id="WP_328015919.1">
    <property type="nucleotide sequence ID" value="NZ_JARTFS010000020.1"/>
</dbReference>
<protein>
    <submittedName>
        <fullName evidence="1">Uncharacterized protein</fullName>
    </submittedName>
</protein>
<comment type="caution">
    <text evidence="1">The sequence shown here is derived from an EMBL/GenBank/DDBJ whole genome shotgun (WGS) entry which is preliminary data.</text>
</comment>
<evidence type="ECO:0000313" key="2">
    <source>
        <dbReference type="Proteomes" id="UP001342826"/>
    </source>
</evidence>
<sequence>MRIKLAGAKEPSQQLMLYDKKGTIVDGSPCAMKVARMVKARIESLKWYKTRIV</sequence>
<keyword evidence="2" id="KW-1185">Reference proteome</keyword>
<name>A0ABU6P3L1_9BACI</name>
<organism evidence="1 2">
    <name type="scientific">Metabacillus fastidiosus</name>
    <dbReference type="NCBI Taxonomy" id="1458"/>
    <lineage>
        <taxon>Bacteria</taxon>
        <taxon>Bacillati</taxon>
        <taxon>Bacillota</taxon>
        <taxon>Bacilli</taxon>
        <taxon>Bacillales</taxon>
        <taxon>Bacillaceae</taxon>
        <taxon>Metabacillus</taxon>
    </lineage>
</organism>
<evidence type="ECO:0000313" key="1">
    <source>
        <dbReference type="EMBL" id="MED4403939.1"/>
    </source>
</evidence>
<gene>
    <name evidence="1" type="ORF">P9271_21805</name>
</gene>